<comment type="caution">
    <text evidence="3">The sequence shown here is derived from an EMBL/GenBank/DDBJ whole genome shotgun (WGS) entry which is preliminary data.</text>
</comment>
<gene>
    <name evidence="3" type="ORF">HETSPECPRED_004595</name>
</gene>
<keyword evidence="1" id="KW-0175">Coiled coil</keyword>
<feature type="compositionally biased region" description="Polar residues" evidence="2">
    <location>
        <begin position="44"/>
        <end position="56"/>
    </location>
</feature>
<name>A0A8H3J719_9LECA</name>
<feature type="region of interest" description="Disordered" evidence="2">
    <location>
        <begin position="44"/>
        <end position="68"/>
    </location>
</feature>
<dbReference type="EMBL" id="CAJPDS010000280">
    <property type="protein sequence ID" value="CAF9941977.1"/>
    <property type="molecule type" value="Genomic_DNA"/>
</dbReference>
<dbReference type="Proteomes" id="UP000664521">
    <property type="component" value="Unassembled WGS sequence"/>
</dbReference>
<protein>
    <submittedName>
        <fullName evidence="3">Uncharacterized protein</fullName>
    </submittedName>
</protein>
<organism evidence="3 4">
    <name type="scientific">Heterodermia speciosa</name>
    <dbReference type="NCBI Taxonomy" id="116794"/>
    <lineage>
        <taxon>Eukaryota</taxon>
        <taxon>Fungi</taxon>
        <taxon>Dikarya</taxon>
        <taxon>Ascomycota</taxon>
        <taxon>Pezizomycotina</taxon>
        <taxon>Lecanoromycetes</taxon>
        <taxon>OSLEUM clade</taxon>
        <taxon>Lecanoromycetidae</taxon>
        <taxon>Caliciales</taxon>
        <taxon>Physciaceae</taxon>
        <taxon>Heterodermia</taxon>
    </lineage>
</organism>
<sequence length="173" mass="20450">WPFVEMTDEPNKKNKEKTSAQSEFSATKERDLIVVDDVEQQLSVSTAKESNQTTEDISVADSDLPNDDDVDYEALLAEKKRKIKRLKAKRQYEILQKRNKKLLKLLRVEEVALSLRRDRVRKTLESDFEFSNSFFGFSFETETSRRKKQRSFLVLKSTNLNNYHDKNFKKYQN</sequence>
<dbReference type="AlphaFoldDB" id="A0A8H3J719"/>
<proteinExistence type="predicted"/>
<feature type="coiled-coil region" evidence="1">
    <location>
        <begin position="69"/>
        <end position="105"/>
    </location>
</feature>
<reference evidence="3" key="1">
    <citation type="submission" date="2021-03" db="EMBL/GenBank/DDBJ databases">
        <authorList>
            <person name="Tagirdzhanova G."/>
        </authorList>
    </citation>
    <scope>NUCLEOTIDE SEQUENCE</scope>
</reference>
<feature type="region of interest" description="Disordered" evidence="2">
    <location>
        <begin position="1"/>
        <end position="25"/>
    </location>
</feature>
<evidence type="ECO:0000256" key="1">
    <source>
        <dbReference type="SAM" id="Coils"/>
    </source>
</evidence>
<evidence type="ECO:0000256" key="2">
    <source>
        <dbReference type="SAM" id="MobiDB-lite"/>
    </source>
</evidence>
<keyword evidence="4" id="KW-1185">Reference proteome</keyword>
<feature type="non-terminal residue" evidence="3">
    <location>
        <position position="1"/>
    </location>
</feature>
<evidence type="ECO:0000313" key="4">
    <source>
        <dbReference type="Proteomes" id="UP000664521"/>
    </source>
</evidence>
<accession>A0A8H3J719</accession>
<evidence type="ECO:0000313" key="3">
    <source>
        <dbReference type="EMBL" id="CAF9941977.1"/>
    </source>
</evidence>
<feature type="compositionally biased region" description="Basic and acidic residues" evidence="2">
    <location>
        <begin position="9"/>
        <end position="18"/>
    </location>
</feature>